<dbReference type="Proteomes" id="UP001631949">
    <property type="component" value="Unassembled WGS sequence"/>
</dbReference>
<dbReference type="InterPro" id="IPR054688">
    <property type="entry name" value="CD1247_N"/>
</dbReference>
<organism evidence="1 2">
    <name type="scientific">Peptococcus simiae</name>
    <dbReference type="NCBI Taxonomy" id="1643805"/>
    <lineage>
        <taxon>Bacteria</taxon>
        <taxon>Bacillati</taxon>
        <taxon>Bacillota</taxon>
        <taxon>Clostridia</taxon>
        <taxon>Eubacteriales</taxon>
        <taxon>Peptococcaceae</taxon>
        <taxon>Peptococcus</taxon>
    </lineage>
</organism>
<proteinExistence type="predicted"/>
<keyword evidence="2" id="KW-1185">Reference proteome</keyword>
<dbReference type="RefSeq" id="WP_408977499.1">
    <property type="nucleotide sequence ID" value="NZ_JBJUVG010000007.1"/>
</dbReference>
<evidence type="ECO:0000313" key="1">
    <source>
        <dbReference type="EMBL" id="MFM9413885.1"/>
    </source>
</evidence>
<comment type="caution">
    <text evidence="1">The sequence shown here is derived from an EMBL/GenBank/DDBJ whole genome shotgun (WGS) entry which is preliminary data.</text>
</comment>
<sequence length="150" mass="17006">MAISERVAYLKGLADGLGLQEKDKTGKFYTELIDLIEEMALVVDYLQDETDEMEEYLDALDEDLSDVEEAVFDFDDEYDDDDFEDYDFNTLGNYMESECPGCGETIAYFDDTEDDQAVDIVCPNCGEVVTTIGEDEEEDVIDIDDEADDK</sequence>
<accession>A0ABW9GZM2</accession>
<dbReference type="EMBL" id="JBJUVG010000007">
    <property type="protein sequence ID" value="MFM9413885.1"/>
    <property type="molecule type" value="Genomic_DNA"/>
</dbReference>
<gene>
    <name evidence="1" type="ORF">ACKQTC_05860</name>
</gene>
<protein>
    <submittedName>
        <fullName evidence="1">CD1247 N-terminal domain-containing protein</fullName>
    </submittedName>
</protein>
<reference evidence="1 2" key="1">
    <citation type="journal article" date="2016" name="Int. J. Syst. Evol. Microbiol.">
        <title>Peptococcus simiae sp. nov., isolated from rhesus macaque faeces and emended description of the genus Peptococcus.</title>
        <authorList>
            <person name="Shkoporov A.N."/>
            <person name="Efimov B.A."/>
            <person name="Kondova I."/>
            <person name="Ouwerling B."/>
            <person name="Chaplin A.V."/>
            <person name="Shcherbakova V.A."/>
            <person name="Langermans J.A.M."/>
        </authorList>
    </citation>
    <scope>NUCLEOTIDE SEQUENCE [LARGE SCALE GENOMIC DNA]</scope>
    <source>
        <strain evidence="1 2">M108</strain>
    </source>
</reference>
<dbReference type="NCBIfam" id="NF045650">
    <property type="entry name" value="CD1247_Nterm"/>
    <property type="match status" value="1"/>
</dbReference>
<name>A0ABW9GZM2_9FIRM</name>
<evidence type="ECO:0000313" key="2">
    <source>
        <dbReference type="Proteomes" id="UP001631949"/>
    </source>
</evidence>